<dbReference type="GO" id="GO:0005525">
    <property type="term" value="F:GTP binding"/>
    <property type="evidence" value="ECO:0007669"/>
    <property type="project" value="UniProtKB-UniRule"/>
</dbReference>
<keyword evidence="5 10" id="KW-0547">Nucleotide-binding</keyword>
<dbReference type="HAMAP" id="MF_00321">
    <property type="entry name" value="GTPase_EngB"/>
    <property type="match status" value="1"/>
</dbReference>
<comment type="similarity">
    <text evidence="2 10">Belongs to the TRAFAC class TrmE-Era-EngA-EngB-Septin-like GTPase superfamily. EngB GTPase family.</text>
</comment>
<evidence type="ECO:0000259" key="11">
    <source>
        <dbReference type="PROSITE" id="PS51706"/>
    </source>
</evidence>
<evidence type="ECO:0000256" key="2">
    <source>
        <dbReference type="ARBA" id="ARBA00009638"/>
    </source>
</evidence>
<evidence type="ECO:0000256" key="9">
    <source>
        <dbReference type="ARBA" id="ARBA00023306"/>
    </source>
</evidence>
<comment type="function">
    <text evidence="10">Necessary for normal cell division and for the maintenance of normal septation.</text>
</comment>
<dbReference type="GO" id="GO:0000917">
    <property type="term" value="P:division septum assembly"/>
    <property type="evidence" value="ECO:0007669"/>
    <property type="project" value="UniProtKB-KW"/>
</dbReference>
<dbReference type="InterPro" id="IPR019987">
    <property type="entry name" value="GTP-bd_ribosome_bio_YsxC"/>
</dbReference>
<keyword evidence="6" id="KW-0460">Magnesium</keyword>
<evidence type="ECO:0000256" key="7">
    <source>
        <dbReference type="ARBA" id="ARBA00023134"/>
    </source>
</evidence>
<dbReference type="PANTHER" id="PTHR11649">
    <property type="entry name" value="MSS1/TRME-RELATED GTP-BINDING PROTEIN"/>
    <property type="match status" value="1"/>
</dbReference>
<dbReference type="CDD" id="cd01876">
    <property type="entry name" value="YihA_EngB"/>
    <property type="match status" value="1"/>
</dbReference>
<keyword evidence="3 10" id="KW-0132">Cell division</keyword>
<dbReference type="GO" id="GO:0046872">
    <property type="term" value="F:metal ion binding"/>
    <property type="evidence" value="ECO:0007669"/>
    <property type="project" value="UniProtKB-KW"/>
</dbReference>
<dbReference type="PANTHER" id="PTHR11649:SF13">
    <property type="entry name" value="ENGB-TYPE G DOMAIN-CONTAINING PROTEIN"/>
    <property type="match status" value="1"/>
</dbReference>
<dbReference type="NCBIfam" id="TIGR03598">
    <property type="entry name" value="GTPase_YsxC"/>
    <property type="match status" value="1"/>
</dbReference>
<name>A0A7C3UZB1_9BACT</name>
<evidence type="ECO:0000256" key="5">
    <source>
        <dbReference type="ARBA" id="ARBA00022741"/>
    </source>
</evidence>
<evidence type="ECO:0000256" key="6">
    <source>
        <dbReference type="ARBA" id="ARBA00022842"/>
    </source>
</evidence>
<keyword evidence="4" id="KW-0479">Metal-binding</keyword>
<comment type="cofactor">
    <cofactor evidence="1">
        <name>Mg(2+)</name>
        <dbReference type="ChEBI" id="CHEBI:18420"/>
    </cofactor>
</comment>
<comment type="caution">
    <text evidence="12">The sequence shown here is derived from an EMBL/GenBank/DDBJ whole genome shotgun (WGS) entry which is preliminary data.</text>
</comment>
<dbReference type="InterPro" id="IPR006073">
    <property type="entry name" value="GTP-bd"/>
</dbReference>
<organism evidence="12">
    <name type="scientific">Desulfobacca acetoxidans</name>
    <dbReference type="NCBI Taxonomy" id="60893"/>
    <lineage>
        <taxon>Bacteria</taxon>
        <taxon>Pseudomonadati</taxon>
        <taxon>Thermodesulfobacteriota</taxon>
        <taxon>Desulfobaccia</taxon>
        <taxon>Desulfobaccales</taxon>
        <taxon>Desulfobaccaceae</taxon>
        <taxon>Desulfobacca</taxon>
    </lineage>
</organism>
<evidence type="ECO:0000256" key="4">
    <source>
        <dbReference type="ARBA" id="ARBA00022723"/>
    </source>
</evidence>
<dbReference type="SUPFAM" id="SSF52540">
    <property type="entry name" value="P-loop containing nucleoside triphosphate hydrolases"/>
    <property type="match status" value="1"/>
</dbReference>
<evidence type="ECO:0000256" key="10">
    <source>
        <dbReference type="HAMAP-Rule" id="MF_00321"/>
    </source>
</evidence>
<sequence length="200" mass="22708">MVIPRIISAELTVSVHQKAQLPPADLPEVAFLGRSNVGKSSLINALLARKRLVRTSSRPGCTQALNFFLINGKWYFVDLPGYGYAQVSREAKARWGGLIMSYLEERPVLKALVFLQDPRRNPGEEELFLWQKLLSWGRPVIPVLTKADKVKKSERGRRLKDISAILAPYEVAASDFLWFSAVTKEGRELLWRRLREYVGA</sequence>
<evidence type="ECO:0000313" key="12">
    <source>
        <dbReference type="EMBL" id="HGF35097.1"/>
    </source>
</evidence>
<dbReference type="InterPro" id="IPR027417">
    <property type="entry name" value="P-loop_NTPase"/>
</dbReference>
<keyword evidence="8 10" id="KW-0717">Septation</keyword>
<evidence type="ECO:0000256" key="1">
    <source>
        <dbReference type="ARBA" id="ARBA00001946"/>
    </source>
</evidence>
<proteinExistence type="inferred from homology"/>
<evidence type="ECO:0000256" key="3">
    <source>
        <dbReference type="ARBA" id="ARBA00022618"/>
    </source>
</evidence>
<feature type="domain" description="EngB-type G" evidence="11">
    <location>
        <begin position="25"/>
        <end position="200"/>
    </location>
</feature>
<gene>
    <name evidence="10" type="primary">engB</name>
    <name evidence="12" type="ORF">ENW96_12090</name>
</gene>
<dbReference type="InterPro" id="IPR030393">
    <property type="entry name" value="G_ENGB_dom"/>
</dbReference>
<protein>
    <recommendedName>
        <fullName evidence="10">Probable GTP-binding protein EngB</fullName>
    </recommendedName>
</protein>
<dbReference type="Pfam" id="PF01926">
    <property type="entry name" value="MMR_HSR1"/>
    <property type="match status" value="1"/>
</dbReference>
<dbReference type="GO" id="GO:0005829">
    <property type="term" value="C:cytosol"/>
    <property type="evidence" value="ECO:0007669"/>
    <property type="project" value="TreeGrafter"/>
</dbReference>
<keyword evidence="9 10" id="KW-0131">Cell cycle</keyword>
<dbReference type="Gene3D" id="3.40.50.300">
    <property type="entry name" value="P-loop containing nucleotide triphosphate hydrolases"/>
    <property type="match status" value="1"/>
</dbReference>
<dbReference type="EMBL" id="DTMF01000293">
    <property type="protein sequence ID" value="HGF35097.1"/>
    <property type="molecule type" value="Genomic_DNA"/>
</dbReference>
<dbReference type="PROSITE" id="PS51706">
    <property type="entry name" value="G_ENGB"/>
    <property type="match status" value="1"/>
</dbReference>
<dbReference type="AlphaFoldDB" id="A0A7C3UZB1"/>
<evidence type="ECO:0000256" key="8">
    <source>
        <dbReference type="ARBA" id="ARBA00023210"/>
    </source>
</evidence>
<keyword evidence="7 10" id="KW-0342">GTP-binding</keyword>
<reference evidence="12" key="1">
    <citation type="journal article" date="2020" name="mSystems">
        <title>Genome- and Community-Level Interaction Insights into Carbon Utilization and Element Cycling Functions of Hydrothermarchaeota in Hydrothermal Sediment.</title>
        <authorList>
            <person name="Zhou Z."/>
            <person name="Liu Y."/>
            <person name="Xu W."/>
            <person name="Pan J."/>
            <person name="Luo Z.H."/>
            <person name="Li M."/>
        </authorList>
    </citation>
    <scope>NUCLEOTIDE SEQUENCE [LARGE SCALE GENOMIC DNA]</scope>
    <source>
        <strain evidence="12">SpSt-897</strain>
    </source>
</reference>
<accession>A0A7C3UZB1</accession>